<dbReference type="Pfam" id="PF16125">
    <property type="entry name" value="DUF4837"/>
    <property type="match status" value="1"/>
</dbReference>
<organism evidence="1 2">
    <name type="scientific">Prevotella micans F0438</name>
    <dbReference type="NCBI Taxonomy" id="883158"/>
    <lineage>
        <taxon>Bacteria</taxon>
        <taxon>Pseudomonadati</taxon>
        <taxon>Bacteroidota</taxon>
        <taxon>Bacteroidia</taxon>
        <taxon>Bacteroidales</taxon>
        <taxon>Prevotellaceae</taxon>
        <taxon>Prevotella</taxon>
    </lineage>
</organism>
<name>H1Q2Y4_9BACT</name>
<evidence type="ECO:0000313" key="1">
    <source>
        <dbReference type="EMBL" id="EHO69582.1"/>
    </source>
</evidence>
<sequence>MRALRPILFYVAILLASCGKSTGTLPASSNKPYEMLIVGDKEGILCQQFEKPMNGLPQSEPLFDISQTDSANFSGIERLARNIIVLKIDNRYKNIDIKAEQNVYAQHQVILYITARSKNQLARFLGSTGQRLVNYFTKIELRREQHLLQLTHNTEAEKK</sequence>
<accession>H1Q2Y4</accession>
<dbReference type="Proteomes" id="UP000016023">
    <property type="component" value="Unassembled WGS sequence"/>
</dbReference>
<gene>
    <name evidence="1" type="ORF">HMPREF9140_01272</name>
</gene>
<evidence type="ECO:0000313" key="2">
    <source>
        <dbReference type="Proteomes" id="UP000016023"/>
    </source>
</evidence>
<reference evidence="1 2" key="1">
    <citation type="submission" date="2011-12" db="EMBL/GenBank/DDBJ databases">
        <title>The Genome Sequence of Prevotella micans F0438.</title>
        <authorList>
            <consortium name="The Broad Institute Genome Sequencing Platform"/>
            <person name="Earl A."/>
            <person name="Ward D."/>
            <person name="Feldgarden M."/>
            <person name="Gevers D."/>
            <person name="Izard J."/>
            <person name="Baranova O.V."/>
            <person name="Blanton J.M."/>
            <person name="Wade W.G."/>
            <person name="Dewhirst F.E."/>
            <person name="Young S.K."/>
            <person name="Zeng Q."/>
            <person name="Gargeya S."/>
            <person name="Fitzgerald M."/>
            <person name="Haas B."/>
            <person name="Abouelleil A."/>
            <person name="Alvarado L."/>
            <person name="Arachchi H.M."/>
            <person name="Berlin A."/>
            <person name="Chapman S.B."/>
            <person name="Gearin G."/>
            <person name="Goldberg J."/>
            <person name="Griggs A."/>
            <person name="Gujja S."/>
            <person name="Hansen M."/>
            <person name="Heiman D."/>
            <person name="Howarth C."/>
            <person name="Larimer J."/>
            <person name="Lui A."/>
            <person name="MacDonald P.J.P."/>
            <person name="McCowen C."/>
            <person name="Montmayeur A."/>
            <person name="Murphy C."/>
            <person name="Neiman D."/>
            <person name="Pearson M."/>
            <person name="Priest M."/>
            <person name="Roberts A."/>
            <person name="Saif S."/>
            <person name="Shea T."/>
            <person name="Sisk P."/>
            <person name="Stolte C."/>
            <person name="Sykes S."/>
            <person name="Wortman J."/>
            <person name="Nusbaum C."/>
            <person name="Birren B."/>
        </authorList>
    </citation>
    <scope>NUCLEOTIDE SEQUENCE [LARGE SCALE GENOMIC DNA]</scope>
    <source>
        <strain evidence="1 2">F0438</strain>
    </source>
</reference>
<protein>
    <recommendedName>
        <fullName evidence="3">Lipoprotein</fullName>
    </recommendedName>
</protein>
<dbReference type="AlphaFoldDB" id="H1Q2Y4"/>
<comment type="caution">
    <text evidence="1">The sequence shown here is derived from an EMBL/GenBank/DDBJ whole genome shotgun (WGS) entry which is preliminary data.</text>
</comment>
<evidence type="ECO:0008006" key="3">
    <source>
        <dbReference type="Google" id="ProtNLM"/>
    </source>
</evidence>
<keyword evidence="2" id="KW-1185">Reference proteome</keyword>
<dbReference type="EMBL" id="AGWK01000036">
    <property type="protein sequence ID" value="EHO69582.1"/>
    <property type="molecule type" value="Genomic_DNA"/>
</dbReference>
<dbReference type="STRING" id="883158.HMPREF9140_01272"/>
<dbReference type="PROSITE" id="PS51257">
    <property type="entry name" value="PROKAR_LIPOPROTEIN"/>
    <property type="match status" value="1"/>
</dbReference>
<dbReference type="InterPro" id="IPR032286">
    <property type="entry name" value="DUF4837"/>
</dbReference>
<dbReference type="HOGENOM" id="CLU_1659171_0_0_10"/>
<proteinExistence type="predicted"/>
<dbReference type="PATRIC" id="fig|883158.3.peg.1278"/>